<dbReference type="AlphaFoldDB" id="A0A1I2C0T1"/>
<dbReference type="RefSeq" id="WP_091539788.1">
    <property type="nucleotide sequence ID" value="NZ_FONY01000004.1"/>
</dbReference>
<dbReference type="GO" id="GO:0046656">
    <property type="term" value="P:folic acid biosynthetic process"/>
    <property type="evidence" value="ECO:0007669"/>
    <property type="project" value="UniProtKB-UniRule"/>
</dbReference>
<comment type="similarity">
    <text evidence="3 6">Belongs to the DHNA family.</text>
</comment>
<sequence>MGIIALEGLEFFAYHGFHPEERIIGNRYGVDISVQVDFRKAAEEDKIKYTVNYGTLYEIVKEEMAVSSLLLEHIAQKIMRRVFSQFPQVEQVEITIRKFNPPIGGVCKASRVTLQESRK</sequence>
<evidence type="ECO:0000256" key="1">
    <source>
        <dbReference type="ARBA" id="ARBA00001353"/>
    </source>
</evidence>
<dbReference type="EMBL" id="FONY01000004">
    <property type="protein sequence ID" value="SFE61939.1"/>
    <property type="molecule type" value="Genomic_DNA"/>
</dbReference>
<dbReference type="GO" id="GO:0046654">
    <property type="term" value="P:tetrahydrofolate biosynthetic process"/>
    <property type="evidence" value="ECO:0007669"/>
    <property type="project" value="UniProtKB-UniRule"/>
</dbReference>
<evidence type="ECO:0000256" key="2">
    <source>
        <dbReference type="ARBA" id="ARBA00005013"/>
    </source>
</evidence>
<accession>A0A1I2C0T1</accession>
<dbReference type="GO" id="GO:0004150">
    <property type="term" value="F:dihydroneopterin aldolase activity"/>
    <property type="evidence" value="ECO:0007669"/>
    <property type="project" value="UniProtKB-UniRule"/>
</dbReference>
<reference evidence="8 9" key="1">
    <citation type="submission" date="2016-10" db="EMBL/GenBank/DDBJ databases">
        <authorList>
            <person name="de Groot N.N."/>
        </authorList>
    </citation>
    <scope>NUCLEOTIDE SEQUENCE [LARGE SCALE GENOMIC DNA]</scope>
    <source>
        <strain>GEY</strain>
        <strain evidence="9">DSM 9560</strain>
    </source>
</reference>
<dbReference type="PANTHER" id="PTHR42844:SF1">
    <property type="entry name" value="DIHYDRONEOPTERIN ALDOLASE 1-RELATED"/>
    <property type="match status" value="1"/>
</dbReference>
<keyword evidence="5 6" id="KW-0456">Lyase</keyword>
<dbReference type="Gene3D" id="3.30.1130.10">
    <property type="match status" value="1"/>
</dbReference>
<dbReference type="Pfam" id="PF02152">
    <property type="entry name" value="FolB"/>
    <property type="match status" value="1"/>
</dbReference>
<keyword evidence="9" id="KW-1185">Reference proteome</keyword>
<evidence type="ECO:0000313" key="8">
    <source>
        <dbReference type="EMBL" id="SFE61939.1"/>
    </source>
</evidence>
<dbReference type="InterPro" id="IPR006157">
    <property type="entry name" value="FolB_dom"/>
</dbReference>
<comment type="pathway">
    <text evidence="2 6">Cofactor biosynthesis; tetrahydrofolate biosynthesis; 2-amino-4-hydroxy-6-hydroxymethyl-7,8-dihydropteridine diphosphate from 7,8-dihydroneopterin triphosphate: step 3/4.</text>
</comment>
<gene>
    <name evidence="8" type="ORF">SAMN04488541_100426</name>
</gene>
<evidence type="ECO:0000256" key="3">
    <source>
        <dbReference type="ARBA" id="ARBA00005708"/>
    </source>
</evidence>
<dbReference type="SUPFAM" id="SSF55620">
    <property type="entry name" value="Tetrahydrobiopterin biosynthesis enzymes-like"/>
    <property type="match status" value="1"/>
</dbReference>
<evidence type="ECO:0000256" key="4">
    <source>
        <dbReference type="ARBA" id="ARBA00022909"/>
    </source>
</evidence>
<dbReference type="InterPro" id="IPR006156">
    <property type="entry name" value="Dihydroneopterin_aldolase"/>
</dbReference>
<organism evidence="8 9">
    <name type="scientific">Thermoflexibacter ruber</name>
    <dbReference type="NCBI Taxonomy" id="1003"/>
    <lineage>
        <taxon>Bacteria</taxon>
        <taxon>Pseudomonadati</taxon>
        <taxon>Bacteroidota</taxon>
        <taxon>Cytophagia</taxon>
        <taxon>Cytophagales</taxon>
        <taxon>Thermoflexibacteraceae</taxon>
        <taxon>Thermoflexibacter</taxon>
    </lineage>
</organism>
<feature type="domain" description="Dihydroneopterin aldolase/epimerase" evidence="7">
    <location>
        <begin position="4"/>
        <end position="116"/>
    </location>
</feature>
<name>A0A1I2C0T1_9BACT</name>
<dbReference type="NCBIfam" id="TIGR00525">
    <property type="entry name" value="folB"/>
    <property type="match status" value="1"/>
</dbReference>
<dbReference type="OrthoDB" id="9803748at2"/>
<dbReference type="UniPathway" id="UPA00077">
    <property type="reaction ID" value="UER00154"/>
</dbReference>
<dbReference type="EC" id="4.1.2.25" evidence="6"/>
<dbReference type="GO" id="GO:0005737">
    <property type="term" value="C:cytoplasm"/>
    <property type="evidence" value="ECO:0007669"/>
    <property type="project" value="TreeGrafter"/>
</dbReference>
<proteinExistence type="inferred from homology"/>
<dbReference type="Proteomes" id="UP000199513">
    <property type="component" value="Unassembled WGS sequence"/>
</dbReference>
<dbReference type="STRING" id="1003.SAMN04488541_100426"/>
<evidence type="ECO:0000256" key="6">
    <source>
        <dbReference type="RuleBase" id="RU362079"/>
    </source>
</evidence>
<comment type="function">
    <text evidence="6">Catalyzes the conversion of 7,8-dihydroneopterin to 6-hydroxymethyl-7,8-dihydropterin.</text>
</comment>
<keyword evidence="4 6" id="KW-0289">Folate biosynthesis</keyword>
<protein>
    <recommendedName>
        <fullName evidence="6">7,8-dihydroneopterin aldolase</fullName>
        <ecNumber evidence="6">4.1.2.25</ecNumber>
    </recommendedName>
</protein>
<evidence type="ECO:0000256" key="5">
    <source>
        <dbReference type="ARBA" id="ARBA00023239"/>
    </source>
</evidence>
<evidence type="ECO:0000259" key="7">
    <source>
        <dbReference type="SMART" id="SM00905"/>
    </source>
</evidence>
<evidence type="ECO:0000313" key="9">
    <source>
        <dbReference type="Proteomes" id="UP000199513"/>
    </source>
</evidence>
<comment type="catalytic activity">
    <reaction evidence="1 6">
        <text>7,8-dihydroneopterin = 6-hydroxymethyl-7,8-dihydropterin + glycolaldehyde</text>
        <dbReference type="Rhea" id="RHEA:10540"/>
        <dbReference type="ChEBI" id="CHEBI:17001"/>
        <dbReference type="ChEBI" id="CHEBI:17071"/>
        <dbReference type="ChEBI" id="CHEBI:44841"/>
        <dbReference type="EC" id="4.1.2.25"/>
    </reaction>
</comment>
<dbReference type="SMART" id="SM00905">
    <property type="entry name" value="FolB"/>
    <property type="match status" value="1"/>
</dbReference>
<dbReference type="NCBIfam" id="TIGR00526">
    <property type="entry name" value="folB_dom"/>
    <property type="match status" value="1"/>
</dbReference>
<dbReference type="InterPro" id="IPR043133">
    <property type="entry name" value="GTP-CH-I_C/QueF"/>
</dbReference>
<dbReference type="PANTHER" id="PTHR42844">
    <property type="entry name" value="DIHYDRONEOPTERIN ALDOLASE 1-RELATED"/>
    <property type="match status" value="1"/>
</dbReference>